<keyword evidence="8" id="KW-1185">Reference proteome</keyword>
<evidence type="ECO:0000256" key="4">
    <source>
        <dbReference type="ARBA" id="ARBA00022741"/>
    </source>
</evidence>
<evidence type="ECO:0000256" key="2">
    <source>
        <dbReference type="ARBA" id="ARBA00008959"/>
    </source>
</evidence>
<reference evidence="7 8" key="1">
    <citation type="submission" date="2023-02" db="EMBL/GenBank/DDBJ databases">
        <title>Genome sequence of Lentisphaera profundi SAORIC-696.</title>
        <authorList>
            <person name="Kim e."/>
            <person name="Cho J.-C."/>
            <person name="Choi A."/>
            <person name="Kang I."/>
        </authorList>
    </citation>
    <scope>NUCLEOTIDE SEQUENCE [LARGE SCALE GENOMIC DNA]</scope>
    <source>
        <strain evidence="7 8">SAORIC-696</strain>
    </source>
</reference>
<evidence type="ECO:0000313" key="8">
    <source>
        <dbReference type="Proteomes" id="UP001214250"/>
    </source>
</evidence>
<dbReference type="InterPro" id="IPR027417">
    <property type="entry name" value="P-loop_NTPase"/>
</dbReference>
<evidence type="ECO:0000313" key="7">
    <source>
        <dbReference type="EMBL" id="WDE98169.1"/>
    </source>
</evidence>
<dbReference type="InterPro" id="IPR003959">
    <property type="entry name" value="ATPase_AAA_core"/>
</dbReference>
<dbReference type="Gene3D" id="1.20.272.10">
    <property type="match status" value="1"/>
</dbReference>
<evidence type="ECO:0000256" key="1">
    <source>
        <dbReference type="ARBA" id="ARBA00002393"/>
    </source>
</evidence>
<dbReference type="SUPFAM" id="SSF52540">
    <property type="entry name" value="P-loop containing nucleoside triphosphate hydrolases"/>
    <property type="match status" value="1"/>
</dbReference>
<dbReference type="InterPro" id="IPR021886">
    <property type="entry name" value="MgsA_C"/>
</dbReference>
<proteinExistence type="inferred from homology"/>
<evidence type="ECO:0000259" key="6">
    <source>
        <dbReference type="SMART" id="SM00382"/>
    </source>
</evidence>
<organism evidence="7 8">
    <name type="scientific">Lentisphaera profundi</name>
    <dbReference type="NCBI Taxonomy" id="1658616"/>
    <lineage>
        <taxon>Bacteria</taxon>
        <taxon>Pseudomonadati</taxon>
        <taxon>Lentisphaerota</taxon>
        <taxon>Lentisphaeria</taxon>
        <taxon>Lentisphaerales</taxon>
        <taxon>Lentisphaeraceae</taxon>
        <taxon>Lentisphaera</taxon>
    </lineage>
</organism>
<keyword evidence="4" id="KW-0547">Nucleotide-binding</keyword>
<protein>
    <recommendedName>
        <fullName evidence="3">Replication-associated recombination protein A</fullName>
    </recommendedName>
</protein>
<dbReference type="InterPro" id="IPR051314">
    <property type="entry name" value="AAA_ATPase_RarA/MGS1/WRNIP1"/>
</dbReference>
<dbReference type="CDD" id="cd00009">
    <property type="entry name" value="AAA"/>
    <property type="match status" value="1"/>
</dbReference>
<gene>
    <name evidence="7" type="ORF">PQO03_20340</name>
</gene>
<feature type="domain" description="AAA+ ATPase" evidence="6">
    <location>
        <begin position="55"/>
        <end position="172"/>
    </location>
</feature>
<dbReference type="InterPro" id="IPR008921">
    <property type="entry name" value="DNA_pol3_clamp-load_cplx_C"/>
</dbReference>
<dbReference type="Proteomes" id="UP001214250">
    <property type="component" value="Chromosome 2"/>
</dbReference>
<sequence length="435" mass="48625">MSNNLKVETPMSLFDHPRIEPLAASLRPMGFEDFFGQEHLTAEGSLLRRSIENDCFSSIIFTGPPGTGKTSLASIISKHTEADFIALSAIDSSVGEVRKAVKAADEARKFSGRKTVLFVDEIHRFNKAQQDSLLKDIENGTVRFIGATTHNPGFYLTPALTSRSLIFTLKPLEAPEIRALLAAKMPRIIKELDAEISFTDEALAYLSENCEGDARRALTVIELAIKTADKKEMGRDELQECLQVKSYKYDADAHYNAASAFIKSMRGSDPDAAVYWLAYMLEAGEDIRFIARRIMIFASEDVGNADPRALQLAVSASQAVDIVGMPESRIILSQAVTYCATAPKSNAAYKAVNLALDDVRNQRSQTIPMHLRDPRSSGYNPNEGNYVYPHNSDEAYVKQEYMGVETKYYQPVERGYEKKIKERMDYWKKLRGEDD</sequence>
<dbReference type="SUPFAM" id="SSF48019">
    <property type="entry name" value="post-AAA+ oligomerization domain-like"/>
    <property type="match status" value="1"/>
</dbReference>
<dbReference type="Pfam" id="PF16193">
    <property type="entry name" value="AAA_assoc_2"/>
    <property type="match status" value="1"/>
</dbReference>
<dbReference type="SMART" id="SM00382">
    <property type="entry name" value="AAA"/>
    <property type="match status" value="1"/>
</dbReference>
<dbReference type="EMBL" id="CP117812">
    <property type="protein sequence ID" value="WDE98169.1"/>
    <property type="molecule type" value="Genomic_DNA"/>
</dbReference>
<comment type="function">
    <text evidence="1">DNA-dependent ATPase that plays important roles in cellular responses to stalled DNA replication processes.</text>
</comment>
<dbReference type="CDD" id="cd18139">
    <property type="entry name" value="HLD_clamp_RarA"/>
    <property type="match status" value="1"/>
</dbReference>
<dbReference type="Gene3D" id="1.10.3710.10">
    <property type="entry name" value="DNA polymerase III clamp loader subunits, C-terminal domain"/>
    <property type="match status" value="1"/>
</dbReference>
<dbReference type="RefSeq" id="WP_274152986.1">
    <property type="nucleotide sequence ID" value="NZ_CP117812.1"/>
</dbReference>
<dbReference type="PANTHER" id="PTHR13779">
    <property type="entry name" value="WERNER HELICASE-INTERACTING PROTEIN 1 FAMILY MEMBER"/>
    <property type="match status" value="1"/>
</dbReference>
<dbReference type="Gene3D" id="1.10.8.60">
    <property type="match status" value="1"/>
</dbReference>
<dbReference type="InterPro" id="IPR003593">
    <property type="entry name" value="AAA+_ATPase"/>
</dbReference>
<name>A0ABY7VZM7_9BACT</name>
<accession>A0ABY7VZM7</accession>
<evidence type="ECO:0000256" key="3">
    <source>
        <dbReference type="ARBA" id="ARBA00020776"/>
    </source>
</evidence>
<dbReference type="PANTHER" id="PTHR13779:SF7">
    <property type="entry name" value="ATPASE WRNIP1"/>
    <property type="match status" value="1"/>
</dbReference>
<evidence type="ECO:0000256" key="5">
    <source>
        <dbReference type="ARBA" id="ARBA00022840"/>
    </source>
</evidence>
<comment type="similarity">
    <text evidence="2">Belongs to the AAA ATPase family. RarA/MGS1/WRNIP1 subfamily.</text>
</comment>
<dbReference type="InterPro" id="IPR032423">
    <property type="entry name" value="AAA_assoc_2"/>
</dbReference>
<dbReference type="Gene3D" id="3.40.50.300">
    <property type="entry name" value="P-loop containing nucleotide triphosphate hydrolases"/>
    <property type="match status" value="1"/>
</dbReference>
<keyword evidence="5" id="KW-0067">ATP-binding</keyword>
<dbReference type="Pfam" id="PF12002">
    <property type="entry name" value="MgsA_C"/>
    <property type="match status" value="1"/>
</dbReference>
<dbReference type="Pfam" id="PF00004">
    <property type="entry name" value="AAA"/>
    <property type="match status" value="1"/>
</dbReference>